<dbReference type="SUPFAM" id="SSF88946">
    <property type="entry name" value="Sigma2 domain of RNA polymerase sigma factors"/>
    <property type="match status" value="1"/>
</dbReference>
<comment type="activity regulation">
    <text evidence="6">Negatively regulated by the anti-sigma-I factor RsgI.</text>
</comment>
<sequence>MASLQLKSIIINNKKQKTETLEDKVLEIQRGNQQLRNEFIEDYQPFIKKVTSKVCNRYIDQTMDEFSVALYAFNEAIDQYQLGQGSRFLTFADLVIRRRVIDHIRKETRQNRYVYLQAEEEDEEGRLEESYAEQRAALNSYEEQQQIEHRMYEIEEYEKMLSKFGISFKVLSKQCPKHIDARENAKQIAKMIAENAEFSAYLLQKKQLPTKDLLTMVSCSRKTIERNRKYIIAIALIHLGDFQSLKAYIEY</sequence>
<dbReference type="PANTHER" id="PTHR30385">
    <property type="entry name" value="SIGMA FACTOR F FLAGELLAR"/>
    <property type="match status" value="1"/>
</dbReference>
<comment type="subcellular location">
    <subcellularLocation>
        <location evidence="6">Cytoplasm</location>
    </subcellularLocation>
</comment>
<keyword evidence="3 6" id="KW-0731">Sigma factor</keyword>
<dbReference type="NCBIfam" id="TIGR02895">
    <property type="entry name" value="spore_sigI"/>
    <property type="match status" value="1"/>
</dbReference>
<evidence type="ECO:0000256" key="4">
    <source>
        <dbReference type="ARBA" id="ARBA00023125"/>
    </source>
</evidence>
<dbReference type="PANTHER" id="PTHR30385:SF6">
    <property type="entry name" value="RNA POLYMERASE SIGMA FACTOR SIGI"/>
    <property type="match status" value="1"/>
</dbReference>
<reference evidence="8 9" key="1">
    <citation type="submission" date="2018-07" db="EMBL/GenBank/DDBJ databases">
        <title>Lottiidibacillus patelloidae gen. nov., sp. nov., isolated from the intestinal tract of a marine limpet and the reclassification of B. taeanensis BH030017T, B. algicola KMM 3737T and B. hwajinpoensis SW-72T as genus Lottiidibacillus.</title>
        <authorList>
            <person name="Liu R."/>
            <person name="Huang Z."/>
        </authorList>
    </citation>
    <scope>NUCLEOTIDE SEQUENCE [LARGE SCALE GENOMIC DNA]</scope>
    <source>
        <strain evidence="8 9">BH030017</strain>
    </source>
</reference>
<evidence type="ECO:0000256" key="1">
    <source>
        <dbReference type="ARBA" id="ARBA00022490"/>
    </source>
</evidence>
<dbReference type="AlphaFoldDB" id="A0A366Y098"/>
<evidence type="ECO:0000313" key="8">
    <source>
        <dbReference type="EMBL" id="RBW71258.1"/>
    </source>
</evidence>
<keyword evidence="2 6" id="KW-0805">Transcription regulation</keyword>
<dbReference type="GO" id="GO:0006352">
    <property type="term" value="P:DNA-templated transcription initiation"/>
    <property type="evidence" value="ECO:0007669"/>
    <property type="project" value="UniProtKB-UniRule"/>
</dbReference>
<dbReference type="GO" id="GO:0016987">
    <property type="term" value="F:sigma factor activity"/>
    <property type="evidence" value="ECO:0007669"/>
    <property type="project" value="UniProtKB-UniRule"/>
</dbReference>
<evidence type="ECO:0000313" key="9">
    <source>
        <dbReference type="Proteomes" id="UP000253314"/>
    </source>
</evidence>
<proteinExistence type="inferred from homology"/>
<protein>
    <recommendedName>
        <fullName evidence="6">RNA polymerase sigma factor SigI</fullName>
    </recommendedName>
</protein>
<dbReference type="OrthoDB" id="3190733at2"/>
<dbReference type="InterPro" id="IPR007627">
    <property type="entry name" value="RNA_pol_sigma70_r2"/>
</dbReference>
<evidence type="ECO:0000256" key="2">
    <source>
        <dbReference type="ARBA" id="ARBA00023015"/>
    </source>
</evidence>
<accession>A0A366Y098</accession>
<comment type="function">
    <text evidence="6">Sigma factors are initiation factors that promote the attachment of RNA polymerase to specific initiation sites and are then released.</text>
</comment>
<dbReference type="EMBL" id="QOCW01000001">
    <property type="protein sequence ID" value="RBW71258.1"/>
    <property type="molecule type" value="Genomic_DNA"/>
</dbReference>
<dbReference type="Gene3D" id="1.20.120.1810">
    <property type="match status" value="1"/>
</dbReference>
<keyword evidence="6" id="KW-0346">Stress response</keyword>
<dbReference type="HAMAP" id="MF_02064">
    <property type="entry name" value="Sigma70_SigI"/>
    <property type="match status" value="1"/>
</dbReference>
<keyword evidence="9" id="KW-1185">Reference proteome</keyword>
<dbReference type="InterPro" id="IPR013325">
    <property type="entry name" value="RNA_pol_sigma_r2"/>
</dbReference>
<comment type="subunit">
    <text evidence="6">Interacts with RsgI.</text>
</comment>
<organism evidence="8 9">
    <name type="scientific">Bacillus taeanensis</name>
    <dbReference type="NCBI Taxonomy" id="273032"/>
    <lineage>
        <taxon>Bacteria</taxon>
        <taxon>Bacillati</taxon>
        <taxon>Bacillota</taxon>
        <taxon>Bacilli</taxon>
        <taxon>Bacillales</taxon>
        <taxon>Bacillaceae</taxon>
        <taxon>Bacillus</taxon>
    </lineage>
</organism>
<dbReference type="GO" id="GO:0003677">
    <property type="term" value="F:DNA binding"/>
    <property type="evidence" value="ECO:0007669"/>
    <property type="project" value="UniProtKB-UniRule"/>
</dbReference>
<dbReference type="Proteomes" id="UP000253314">
    <property type="component" value="Unassembled WGS sequence"/>
</dbReference>
<dbReference type="InterPro" id="IPR014244">
    <property type="entry name" value="RNA_pol_sigma-I"/>
</dbReference>
<gene>
    <name evidence="6 8" type="primary">sigI</name>
    <name evidence="8" type="ORF">DS031_00460</name>
</gene>
<evidence type="ECO:0000256" key="3">
    <source>
        <dbReference type="ARBA" id="ARBA00023082"/>
    </source>
</evidence>
<dbReference type="GO" id="GO:0005737">
    <property type="term" value="C:cytoplasm"/>
    <property type="evidence" value="ECO:0007669"/>
    <property type="project" value="UniProtKB-SubCell"/>
</dbReference>
<dbReference type="RefSeq" id="WP_113803963.1">
    <property type="nucleotide sequence ID" value="NZ_QOCW01000001.1"/>
</dbReference>
<keyword evidence="4 6" id="KW-0238">DNA-binding</keyword>
<feature type="domain" description="RNA polymerase sigma-70 region 2" evidence="7">
    <location>
        <begin position="39"/>
        <end position="109"/>
    </location>
</feature>
<name>A0A366Y098_9BACI</name>
<keyword evidence="5 6" id="KW-0804">Transcription</keyword>
<evidence type="ECO:0000259" key="7">
    <source>
        <dbReference type="Pfam" id="PF04542"/>
    </source>
</evidence>
<evidence type="ECO:0000256" key="5">
    <source>
        <dbReference type="ARBA" id="ARBA00023163"/>
    </source>
</evidence>
<keyword evidence="1 6" id="KW-0963">Cytoplasm</keyword>
<comment type="similarity">
    <text evidence="6">Belongs to the sigma-70 factor family. SigI subfamily.</text>
</comment>
<evidence type="ECO:0000256" key="6">
    <source>
        <dbReference type="HAMAP-Rule" id="MF_02064"/>
    </source>
</evidence>
<feature type="DNA-binding region" description="H-T-H motif" evidence="6">
    <location>
        <begin position="210"/>
        <end position="229"/>
    </location>
</feature>
<dbReference type="PIRSF" id="PIRSF038953">
    <property type="entry name" value="SigI"/>
    <property type="match status" value="1"/>
</dbReference>
<dbReference type="Pfam" id="PF04542">
    <property type="entry name" value="Sigma70_r2"/>
    <property type="match status" value="1"/>
</dbReference>
<comment type="caution">
    <text evidence="8">The sequence shown here is derived from an EMBL/GenBank/DDBJ whole genome shotgun (WGS) entry which is preliminary data.</text>
</comment>
<feature type="short sequence motif" description="Polymerase core binding" evidence="6">
    <location>
        <begin position="64"/>
        <end position="77"/>
    </location>
</feature>